<comment type="caution">
    <text evidence="5">The sequence shown here is derived from an EMBL/GenBank/DDBJ whole genome shotgun (WGS) entry which is preliminary data.</text>
</comment>
<dbReference type="PRINTS" id="PR00081">
    <property type="entry name" value="GDHRDH"/>
</dbReference>
<dbReference type="GO" id="GO:0016491">
    <property type="term" value="F:oxidoreductase activity"/>
    <property type="evidence" value="ECO:0007669"/>
    <property type="project" value="UniProtKB-KW"/>
</dbReference>
<dbReference type="InterPro" id="IPR002347">
    <property type="entry name" value="SDR_fam"/>
</dbReference>
<dbReference type="Gene3D" id="3.40.50.720">
    <property type="entry name" value="NAD(P)-binding Rossmann-like Domain"/>
    <property type="match status" value="1"/>
</dbReference>
<comment type="similarity">
    <text evidence="1">Belongs to the short-chain dehydrogenases/reductases (SDR) family.</text>
</comment>
<evidence type="ECO:0000256" key="2">
    <source>
        <dbReference type="ARBA" id="ARBA00022857"/>
    </source>
</evidence>
<dbReference type="PANTHER" id="PTHR43963">
    <property type="entry name" value="CARBONYL REDUCTASE 1-RELATED"/>
    <property type="match status" value="1"/>
</dbReference>
<evidence type="ECO:0000313" key="5">
    <source>
        <dbReference type="EMBL" id="KAK9825565.1"/>
    </source>
</evidence>
<dbReference type="InterPro" id="IPR036291">
    <property type="entry name" value="NAD(P)-bd_dom_sf"/>
</dbReference>
<accession>A0AAW1QVR8</accession>
<dbReference type="Proteomes" id="UP001438707">
    <property type="component" value="Unassembled WGS sequence"/>
</dbReference>
<keyword evidence="6" id="KW-1185">Reference proteome</keyword>
<evidence type="ECO:0000256" key="4">
    <source>
        <dbReference type="SAM" id="MobiDB-lite"/>
    </source>
</evidence>
<dbReference type="Pfam" id="PF00106">
    <property type="entry name" value="adh_short"/>
    <property type="match status" value="1"/>
</dbReference>
<reference evidence="5 6" key="1">
    <citation type="journal article" date="2024" name="Nat. Commun.">
        <title>Phylogenomics reveals the evolutionary origins of lichenization in chlorophyte algae.</title>
        <authorList>
            <person name="Puginier C."/>
            <person name="Libourel C."/>
            <person name="Otte J."/>
            <person name="Skaloud P."/>
            <person name="Haon M."/>
            <person name="Grisel S."/>
            <person name="Petersen M."/>
            <person name="Berrin J.G."/>
            <person name="Delaux P.M."/>
            <person name="Dal Grande F."/>
            <person name="Keller J."/>
        </authorList>
    </citation>
    <scope>NUCLEOTIDE SEQUENCE [LARGE SCALE GENOMIC DNA]</scope>
    <source>
        <strain evidence="5 6">SAG 2145</strain>
    </source>
</reference>
<dbReference type="SUPFAM" id="SSF51735">
    <property type="entry name" value="NAD(P)-binding Rossmann-fold domains"/>
    <property type="match status" value="1"/>
</dbReference>
<dbReference type="PANTHER" id="PTHR43963:SF6">
    <property type="entry name" value="CHAIN DEHYDROGENASE FAMILY PROTEIN, PUTATIVE (AFU_ORTHOLOGUE AFUA_3G15350)-RELATED"/>
    <property type="match status" value="1"/>
</dbReference>
<name>A0AAW1QVR8_9CHLO</name>
<organism evidence="5 6">
    <name type="scientific">Apatococcus lobatus</name>
    <dbReference type="NCBI Taxonomy" id="904363"/>
    <lineage>
        <taxon>Eukaryota</taxon>
        <taxon>Viridiplantae</taxon>
        <taxon>Chlorophyta</taxon>
        <taxon>core chlorophytes</taxon>
        <taxon>Trebouxiophyceae</taxon>
        <taxon>Chlorellales</taxon>
        <taxon>Chlorellaceae</taxon>
        <taxon>Apatococcus</taxon>
    </lineage>
</organism>
<evidence type="ECO:0000256" key="1">
    <source>
        <dbReference type="ARBA" id="ARBA00006484"/>
    </source>
</evidence>
<keyword evidence="3" id="KW-0560">Oxidoreductase</keyword>
<gene>
    <name evidence="5" type="ORF">WJX74_006611</name>
</gene>
<evidence type="ECO:0000313" key="6">
    <source>
        <dbReference type="Proteomes" id="UP001438707"/>
    </source>
</evidence>
<dbReference type="AlphaFoldDB" id="A0AAW1QVR8"/>
<evidence type="ECO:0000256" key="3">
    <source>
        <dbReference type="ARBA" id="ARBA00023002"/>
    </source>
</evidence>
<protein>
    <submittedName>
        <fullName evidence="5">Uncharacterized protein</fullName>
    </submittedName>
</protein>
<keyword evidence="2" id="KW-0521">NADP</keyword>
<feature type="region of interest" description="Disordered" evidence="4">
    <location>
        <begin position="255"/>
        <end position="274"/>
    </location>
</feature>
<proteinExistence type="inferred from homology"/>
<sequence length="274" mass="29776">MTVPQDTANPMTRTWTIVTGGNRGIGLELCKLLLKAGKPVLLCSRSPENGREAVAQLIKESGGHEDTCRSLHLDTSDRSSISKFVGTIKSSYDQQVGALVNNAAVMRYDWTKESFDTSYATNFEGPLQLAEKVAPHIKPGGTVIMVSSSLGSLKNLSPKYSRTVTEANDLKELSKMPHLHDDPMKNTAMVPCYSLTKAMLNRMTQLFASDPLLTSRNITINSVCPGWCRTAMGGSQGAHRSAEQGAQSIMNTLQEASGERPNGGFFRDGQPLPW</sequence>
<dbReference type="EMBL" id="JALJOS010000024">
    <property type="protein sequence ID" value="KAK9825565.1"/>
    <property type="molecule type" value="Genomic_DNA"/>
</dbReference>